<keyword evidence="2" id="KW-0456">Lyase</keyword>
<reference evidence="3 4" key="1">
    <citation type="submission" date="2023-09" db="EMBL/GenBank/DDBJ databases">
        <title>Microbial mechanism of fulvic acid promoting antimony reduction mineralization in rice fields.</title>
        <authorList>
            <person name="Chen G."/>
            <person name="Lan J."/>
        </authorList>
    </citation>
    <scope>NUCLEOTIDE SEQUENCE [LARGE SCALE GENOMIC DNA]</scope>
    <source>
        <strain evidence="3 4">PS1</strain>
    </source>
</reference>
<dbReference type="CDD" id="cd03416">
    <property type="entry name" value="CbiX_SirB_N"/>
    <property type="match status" value="1"/>
</dbReference>
<evidence type="ECO:0000313" key="3">
    <source>
        <dbReference type="EMBL" id="WNF23851.1"/>
    </source>
</evidence>
<dbReference type="CDD" id="cd03414">
    <property type="entry name" value="CbiX_SirB_C"/>
    <property type="match status" value="1"/>
</dbReference>
<dbReference type="PANTHER" id="PTHR33542">
    <property type="entry name" value="SIROHYDROCHLORIN FERROCHELATASE, CHLOROPLASTIC"/>
    <property type="match status" value="1"/>
</dbReference>
<protein>
    <submittedName>
        <fullName evidence="3">Sirohydrochlorin chelatase</fullName>
    </submittedName>
</protein>
<evidence type="ECO:0000313" key="4">
    <source>
        <dbReference type="Proteomes" id="UP001303324"/>
    </source>
</evidence>
<dbReference type="Proteomes" id="UP001303324">
    <property type="component" value="Chromosome"/>
</dbReference>
<dbReference type="SUPFAM" id="SSF53800">
    <property type="entry name" value="Chelatase"/>
    <property type="match status" value="1"/>
</dbReference>
<accession>A0ABY9VSA8</accession>
<name>A0ABY9VSA8_9BACI</name>
<dbReference type="PANTHER" id="PTHR33542:SF3">
    <property type="entry name" value="SIROHYDROCHLORIN FERROCHELATASE, CHLOROPLASTIC"/>
    <property type="match status" value="1"/>
</dbReference>
<evidence type="ECO:0000256" key="2">
    <source>
        <dbReference type="ARBA" id="ARBA00023239"/>
    </source>
</evidence>
<dbReference type="Gene3D" id="3.40.50.1400">
    <property type="match status" value="2"/>
</dbReference>
<keyword evidence="4" id="KW-1185">Reference proteome</keyword>
<dbReference type="Pfam" id="PF01903">
    <property type="entry name" value="CbiX"/>
    <property type="match status" value="2"/>
</dbReference>
<sequence>MEATVFISHGSRSEQGNKVFVSFIEKVISAGQSAMAAYGFLENARPTIFESVESSILKGATSVTVVPVLLLPGIHANVDIPEELEKVSLKYPEVTICYGEPLGVNDTILEVVLDRLKEQGFSGSESEGVLLVGHGSRDPLAATEFEKLAGRVQGKVHTKVETGYITTQPFYGENLMASHESKKVYVLPFLLYTGGFTVKMEETITNILVQYPEKEIVLCEPIGFDDRLGDLLLQRAGEARKRRKSLVKL</sequence>
<organism evidence="3 4">
    <name type="scientific">Mesobacillus jeotgali</name>
    <dbReference type="NCBI Taxonomy" id="129985"/>
    <lineage>
        <taxon>Bacteria</taxon>
        <taxon>Bacillati</taxon>
        <taxon>Bacillota</taxon>
        <taxon>Bacilli</taxon>
        <taxon>Bacillales</taxon>
        <taxon>Bacillaceae</taxon>
        <taxon>Mesobacillus</taxon>
    </lineage>
</organism>
<proteinExistence type="predicted"/>
<dbReference type="InterPro" id="IPR050963">
    <property type="entry name" value="Sirohydro_Cobaltochel/CbiX"/>
</dbReference>
<dbReference type="RefSeq" id="WP_311074360.1">
    <property type="nucleotide sequence ID" value="NZ_CP134494.1"/>
</dbReference>
<evidence type="ECO:0000256" key="1">
    <source>
        <dbReference type="ARBA" id="ARBA00022723"/>
    </source>
</evidence>
<gene>
    <name evidence="3" type="ORF">RH061_04900</name>
</gene>
<dbReference type="InterPro" id="IPR002762">
    <property type="entry name" value="CbiX-like"/>
</dbReference>
<dbReference type="EMBL" id="CP134494">
    <property type="protein sequence ID" value="WNF23851.1"/>
    <property type="molecule type" value="Genomic_DNA"/>
</dbReference>
<keyword evidence="1" id="KW-0479">Metal-binding</keyword>